<evidence type="ECO:0000256" key="1">
    <source>
        <dbReference type="ARBA" id="ARBA00001231"/>
    </source>
</evidence>
<dbReference type="InterPro" id="IPR036962">
    <property type="entry name" value="Glyco_hydro_3_N_sf"/>
</dbReference>
<evidence type="ECO:0000256" key="4">
    <source>
        <dbReference type="ARBA" id="ARBA00022801"/>
    </source>
</evidence>
<dbReference type="Proteomes" id="UP001302477">
    <property type="component" value="Chromosome"/>
</dbReference>
<dbReference type="GO" id="GO:0004563">
    <property type="term" value="F:beta-N-acetylhexosaminidase activity"/>
    <property type="evidence" value="ECO:0007669"/>
    <property type="project" value="UniProtKB-EC"/>
</dbReference>
<dbReference type="EMBL" id="CP137555">
    <property type="protein sequence ID" value="WOX05246.1"/>
    <property type="molecule type" value="Genomic_DNA"/>
</dbReference>
<comment type="catalytic activity">
    <reaction evidence="1">
        <text>Hydrolysis of terminal non-reducing N-acetyl-D-hexosamine residues in N-acetyl-beta-D-hexosaminides.</text>
        <dbReference type="EC" id="3.2.1.52"/>
    </reaction>
</comment>
<dbReference type="InterPro" id="IPR017853">
    <property type="entry name" value="GH"/>
</dbReference>
<sequence length="604" mass="64678">MAQKLMLDIRYYCPDMQRPAPDDKSSQHCNQPVTELPEALAEMISRNDIGGIILFADNLEDSAQIVRLNRSLQAAAQQSASGLPLLIGVDQEGGRVNRLPRSEAAAFAGNMAIGATYARHGEYFATQTAAAMGEQLKSLGFNVNFAPTLDVNSNPDNPVINVRSYGESPQLVADLGGASVAAFQQQGIAATVKHFPGHGDTSVDSHTGLPRVERPLEQAESVDLLPFARVIARAQPALTMTAHIQYPSLDNSVLRSKTGEEMLVPATLSRKILTGILRDELHYQGVVVTDALDMAGISEYFTPDQAVVHTFAAGADIALMPIKIRYPDDLQQLNALIDAVTESIATGAVPAVEIDESVARIEQLKQKYVDQGWLQQAEAEALLGAQQVLASPQHRVLASELATSALTGVFTPADATLPVITKDMTHVQVMAPNPAVGEAFRIALSAVTSAKIEVLDIPTAVDRIRNSAADALVVASIVPAESAVELGGMEDLGKLEYRRLDQETLYEIYREGLIAARAKGAKTAFISMRSPYESGRFKDLADVHLASFDYKAYIGPQQKLEGPIYRALAEALVSEKMPDGKLPVTVVAPAGNTASVPKNGRVAG</sequence>
<dbReference type="EC" id="3.2.1.52" evidence="3"/>
<evidence type="ECO:0000256" key="5">
    <source>
        <dbReference type="ARBA" id="ARBA00023295"/>
    </source>
</evidence>
<gene>
    <name evidence="7" type="ORF">R5R33_16095</name>
</gene>
<dbReference type="PANTHER" id="PTHR30480:SF13">
    <property type="entry name" value="BETA-HEXOSAMINIDASE"/>
    <property type="match status" value="1"/>
</dbReference>
<dbReference type="Gene3D" id="3.40.50.1700">
    <property type="entry name" value="Glycoside hydrolase family 3 C-terminal domain"/>
    <property type="match status" value="1"/>
</dbReference>
<keyword evidence="8" id="KW-1185">Reference proteome</keyword>
<accession>A0AAU0MZ06</accession>
<feature type="domain" description="Glycoside hydrolase family 3 N-terminal" evidence="6">
    <location>
        <begin position="35"/>
        <end position="363"/>
    </location>
</feature>
<evidence type="ECO:0000256" key="3">
    <source>
        <dbReference type="ARBA" id="ARBA00012663"/>
    </source>
</evidence>
<keyword evidence="5" id="KW-0326">Glycosidase</keyword>
<evidence type="ECO:0000313" key="8">
    <source>
        <dbReference type="Proteomes" id="UP001302477"/>
    </source>
</evidence>
<keyword evidence="4 7" id="KW-0378">Hydrolase</keyword>
<dbReference type="AlphaFoldDB" id="A0AAU0MZ06"/>
<protein>
    <recommendedName>
        <fullName evidence="3">beta-N-acetylhexosaminidase</fullName>
        <ecNumber evidence="3">3.2.1.52</ecNumber>
    </recommendedName>
</protein>
<dbReference type="Pfam" id="PF00933">
    <property type="entry name" value="Glyco_hydro_3"/>
    <property type="match status" value="1"/>
</dbReference>
<evidence type="ECO:0000256" key="2">
    <source>
        <dbReference type="ARBA" id="ARBA00005336"/>
    </source>
</evidence>
<dbReference type="InterPro" id="IPR001764">
    <property type="entry name" value="Glyco_hydro_3_N"/>
</dbReference>
<name>A0AAU0MZ06_9GAMM</name>
<dbReference type="InterPro" id="IPR019800">
    <property type="entry name" value="Glyco_hydro_3_AS"/>
</dbReference>
<dbReference type="KEGG" id="mpaf:R5R33_16095"/>
<dbReference type="GO" id="GO:0005975">
    <property type="term" value="P:carbohydrate metabolic process"/>
    <property type="evidence" value="ECO:0007669"/>
    <property type="project" value="InterPro"/>
</dbReference>
<dbReference type="RefSeq" id="WP_318953720.1">
    <property type="nucleotide sequence ID" value="NZ_CP137555.1"/>
</dbReference>
<comment type="similarity">
    <text evidence="2">Belongs to the glycosyl hydrolase 3 family.</text>
</comment>
<dbReference type="InterPro" id="IPR036881">
    <property type="entry name" value="Glyco_hydro_3_C_sf"/>
</dbReference>
<evidence type="ECO:0000313" key="7">
    <source>
        <dbReference type="EMBL" id="WOX05246.1"/>
    </source>
</evidence>
<dbReference type="PROSITE" id="PS00775">
    <property type="entry name" value="GLYCOSYL_HYDROL_F3"/>
    <property type="match status" value="1"/>
</dbReference>
<dbReference type="InterPro" id="IPR050226">
    <property type="entry name" value="NagZ_Beta-hexosaminidase"/>
</dbReference>
<dbReference type="PANTHER" id="PTHR30480">
    <property type="entry name" value="BETA-HEXOSAMINIDASE-RELATED"/>
    <property type="match status" value="1"/>
</dbReference>
<evidence type="ECO:0000259" key="6">
    <source>
        <dbReference type="Pfam" id="PF00933"/>
    </source>
</evidence>
<dbReference type="SUPFAM" id="SSF51445">
    <property type="entry name" value="(Trans)glycosidases"/>
    <property type="match status" value="1"/>
</dbReference>
<proteinExistence type="inferred from homology"/>
<organism evidence="7 8">
    <name type="scientific">Microbulbifer pacificus</name>
    <dbReference type="NCBI Taxonomy" id="407164"/>
    <lineage>
        <taxon>Bacteria</taxon>
        <taxon>Pseudomonadati</taxon>
        <taxon>Pseudomonadota</taxon>
        <taxon>Gammaproteobacteria</taxon>
        <taxon>Cellvibrionales</taxon>
        <taxon>Microbulbiferaceae</taxon>
        <taxon>Microbulbifer</taxon>
    </lineage>
</organism>
<reference evidence="7 8" key="1">
    <citation type="submission" date="2023-10" db="EMBL/GenBank/DDBJ databases">
        <title>Description of Microbulbifer bruguierae sp. nov., isolated from the sediments of mangrove plant Bruguiera sexangula and comparative genomic analyses of the genus Microbulbifer.</title>
        <authorList>
            <person name="Long M."/>
        </authorList>
    </citation>
    <scope>NUCLEOTIDE SEQUENCE [LARGE SCALE GENOMIC DNA]</scope>
    <source>
        <strain evidence="7 8">SPO729</strain>
    </source>
</reference>
<dbReference type="Gene3D" id="3.20.20.300">
    <property type="entry name" value="Glycoside hydrolase, family 3, N-terminal domain"/>
    <property type="match status" value="1"/>
</dbReference>
<dbReference type="GO" id="GO:0009254">
    <property type="term" value="P:peptidoglycan turnover"/>
    <property type="evidence" value="ECO:0007669"/>
    <property type="project" value="TreeGrafter"/>
</dbReference>